<organism evidence="1 2">
    <name type="scientific">Vitis rotundifolia</name>
    <name type="common">Muscadine grape</name>
    <dbReference type="NCBI Taxonomy" id="103349"/>
    <lineage>
        <taxon>Eukaryota</taxon>
        <taxon>Viridiplantae</taxon>
        <taxon>Streptophyta</taxon>
        <taxon>Embryophyta</taxon>
        <taxon>Tracheophyta</taxon>
        <taxon>Spermatophyta</taxon>
        <taxon>Magnoliopsida</taxon>
        <taxon>eudicotyledons</taxon>
        <taxon>Gunneridae</taxon>
        <taxon>Pentapetalae</taxon>
        <taxon>rosids</taxon>
        <taxon>Vitales</taxon>
        <taxon>Vitaceae</taxon>
        <taxon>Viteae</taxon>
        <taxon>Vitis</taxon>
    </lineage>
</organism>
<evidence type="ECO:0000313" key="2">
    <source>
        <dbReference type="Proteomes" id="UP001168098"/>
    </source>
</evidence>
<accession>A0AA39E0S3</accession>
<dbReference type="Proteomes" id="UP001168098">
    <property type="component" value="Unassembled WGS sequence"/>
</dbReference>
<protein>
    <submittedName>
        <fullName evidence="1">Uncharacterized protein</fullName>
    </submittedName>
</protein>
<evidence type="ECO:0000313" key="1">
    <source>
        <dbReference type="EMBL" id="KAJ9703868.1"/>
    </source>
</evidence>
<keyword evidence="2" id="KW-1185">Reference proteome</keyword>
<reference evidence="1 2" key="1">
    <citation type="journal article" date="2023" name="BMC Biotechnol.">
        <title>Vitis rotundifolia cv Carlos genome sequencing.</title>
        <authorList>
            <person name="Huff M."/>
            <person name="Hulse-Kemp A."/>
            <person name="Scheffler B."/>
            <person name="Youngblood R."/>
            <person name="Simpson S."/>
            <person name="Babiker E."/>
            <person name="Staton M."/>
        </authorList>
    </citation>
    <scope>NUCLEOTIDE SEQUENCE [LARGE SCALE GENOMIC DNA]</scope>
    <source>
        <tissue evidence="1">Leaf</tissue>
    </source>
</reference>
<sequence>MGEKHSVVDGFLGVVSREIASFLLDNFEEFWKSKKERVRCRGGFRGTFELSKQSIQSSRFFQLKEEGYLEAKKEVPPGLSNLYLHVLASRALMDLVSLHGGIGSLFLDTVGHTFSQKYNQFGFGKRSPRLGCSSLQGINKGLKEVKDRADIKEKIKALKAELYNSKMPLCGRYPSDPKLVFLTNDDSQGVMRISGPIPKQFRVDSSSNSKSAACGGWT</sequence>
<gene>
    <name evidence="1" type="ORF">PVL29_005234</name>
</gene>
<dbReference type="EMBL" id="JARBHA010000004">
    <property type="protein sequence ID" value="KAJ9703868.1"/>
    <property type="molecule type" value="Genomic_DNA"/>
</dbReference>
<proteinExistence type="predicted"/>
<name>A0AA39E0S3_VITRO</name>
<dbReference type="AlphaFoldDB" id="A0AA39E0S3"/>
<comment type="caution">
    <text evidence="1">The sequence shown here is derived from an EMBL/GenBank/DDBJ whole genome shotgun (WGS) entry which is preliminary data.</text>
</comment>